<feature type="transmembrane region" description="Helical" evidence="1">
    <location>
        <begin position="48"/>
        <end position="65"/>
    </location>
</feature>
<protein>
    <submittedName>
        <fullName evidence="2">Uncharacterized protein</fullName>
    </submittedName>
</protein>
<keyword evidence="1" id="KW-0812">Transmembrane</keyword>
<dbReference type="AlphaFoldDB" id="A0A0H2MYR1"/>
<name>A0A0H2MYR1_9PROT</name>
<sequence>MRKAFDKILNLAVVYIFGVAGFGVSGVLAAEFCQNILNTEVAILDIKYPYLDFWGGLILVVYYQFSGFDHGDLRMGRLLSTEPTIGKSHARDFIENIPLVLFTCIFWFVAITIYLIVDAY</sequence>
<accession>A0A0H2MYR1</accession>
<dbReference type="Proteomes" id="UP000035444">
    <property type="component" value="Unassembled WGS sequence"/>
</dbReference>
<feature type="transmembrane region" description="Helical" evidence="1">
    <location>
        <begin position="97"/>
        <end position="117"/>
    </location>
</feature>
<reference evidence="2 3" key="1">
    <citation type="submission" date="2015-03" db="EMBL/GenBank/DDBJ databases">
        <title>Genome Sequence of Kiloniella spongiae MEBiC09566, isolated from a marine sponge.</title>
        <authorList>
            <person name="Shao Z."/>
            <person name="Wang L."/>
            <person name="Li X."/>
        </authorList>
    </citation>
    <scope>NUCLEOTIDE SEQUENCE [LARGE SCALE GENOMIC DNA]</scope>
    <source>
        <strain evidence="2 3">MEBiC09566</strain>
    </source>
</reference>
<dbReference type="EMBL" id="LAQL01000003">
    <property type="protein sequence ID" value="KLN61870.1"/>
    <property type="molecule type" value="Genomic_DNA"/>
</dbReference>
<dbReference type="STRING" id="1489064.WH96_06235"/>
<evidence type="ECO:0000313" key="2">
    <source>
        <dbReference type="EMBL" id="KLN61870.1"/>
    </source>
</evidence>
<keyword evidence="1" id="KW-1133">Transmembrane helix</keyword>
<keyword evidence="1" id="KW-0472">Membrane</keyword>
<evidence type="ECO:0000256" key="1">
    <source>
        <dbReference type="SAM" id="Phobius"/>
    </source>
</evidence>
<proteinExistence type="predicted"/>
<evidence type="ECO:0000313" key="3">
    <source>
        <dbReference type="Proteomes" id="UP000035444"/>
    </source>
</evidence>
<keyword evidence="3" id="KW-1185">Reference proteome</keyword>
<organism evidence="2 3">
    <name type="scientific">Kiloniella spongiae</name>
    <dbReference type="NCBI Taxonomy" id="1489064"/>
    <lineage>
        <taxon>Bacteria</taxon>
        <taxon>Pseudomonadati</taxon>
        <taxon>Pseudomonadota</taxon>
        <taxon>Alphaproteobacteria</taxon>
        <taxon>Rhodospirillales</taxon>
        <taxon>Kiloniellaceae</taxon>
        <taxon>Kiloniella</taxon>
    </lineage>
</organism>
<dbReference type="RefSeq" id="WP_047763207.1">
    <property type="nucleotide sequence ID" value="NZ_LAQL01000003.1"/>
</dbReference>
<gene>
    <name evidence="2" type="ORF">WH96_06235</name>
</gene>
<comment type="caution">
    <text evidence="2">The sequence shown here is derived from an EMBL/GenBank/DDBJ whole genome shotgun (WGS) entry which is preliminary data.</text>
</comment>